<evidence type="ECO:0000256" key="4">
    <source>
        <dbReference type="ARBA" id="ARBA00022692"/>
    </source>
</evidence>
<evidence type="ECO:0000256" key="3">
    <source>
        <dbReference type="ARBA" id="ARBA00007931"/>
    </source>
</evidence>
<keyword evidence="6 7" id="KW-0472">Membrane</keyword>
<dbReference type="AlphaFoldDB" id="A0A846R052"/>
<feature type="transmembrane region" description="Helical" evidence="7">
    <location>
        <begin position="84"/>
        <end position="107"/>
    </location>
</feature>
<comment type="caution">
    <text evidence="9">The sequence shown here is derived from an EMBL/GenBank/DDBJ whole genome shotgun (WGS) entry which is preliminary data.</text>
</comment>
<evidence type="ECO:0000313" key="9">
    <source>
        <dbReference type="EMBL" id="NJB72322.1"/>
    </source>
</evidence>
<protein>
    <recommendedName>
        <fullName evidence="8">Peptidase M50 domain-containing protein</fullName>
    </recommendedName>
</protein>
<sequence>MAMKIIEISSVILMAFIVLGVHELGHLIAGLKQGFRFELFVVGPLGIKRENGKIKIYLNKDIAHYGGLAATLPVDDNPENIKKLAIICLAGPIASIIFAVVLGTLYLSLDFQFSKVILIGALTSLGIFLATTVPSKTGMFFTDRKRYERLTKNGPEREVELALLSILGNYAKDNSYANINEKDIEALISDEHYKFFGLFTKLTYQFEKNGTFEAETKNQYEILSETMPKSMVKATNMQLDKLNK</sequence>
<dbReference type="RefSeq" id="WP_167965235.1">
    <property type="nucleotide sequence ID" value="NZ_JAATJJ010000002.1"/>
</dbReference>
<evidence type="ECO:0000256" key="2">
    <source>
        <dbReference type="ARBA" id="ARBA00004141"/>
    </source>
</evidence>
<dbReference type="GO" id="GO:0016020">
    <property type="term" value="C:membrane"/>
    <property type="evidence" value="ECO:0007669"/>
    <property type="project" value="UniProtKB-SubCell"/>
</dbReference>
<accession>A0A846R052</accession>
<comment type="cofactor">
    <cofactor evidence="1">
        <name>Zn(2+)</name>
        <dbReference type="ChEBI" id="CHEBI:29105"/>
    </cofactor>
</comment>
<comment type="similarity">
    <text evidence="3">Belongs to the peptidase M50B family.</text>
</comment>
<dbReference type="Proteomes" id="UP000590442">
    <property type="component" value="Unassembled WGS sequence"/>
</dbReference>
<evidence type="ECO:0000256" key="7">
    <source>
        <dbReference type="SAM" id="Phobius"/>
    </source>
</evidence>
<comment type="subcellular location">
    <subcellularLocation>
        <location evidence="2">Membrane</location>
        <topology evidence="2">Multi-pass membrane protein</topology>
    </subcellularLocation>
</comment>
<dbReference type="Pfam" id="PF02163">
    <property type="entry name" value="Peptidase_M50"/>
    <property type="match status" value="1"/>
</dbReference>
<evidence type="ECO:0000256" key="6">
    <source>
        <dbReference type="ARBA" id="ARBA00023136"/>
    </source>
</evidence>
<dbReference type="InterPro" id="IPR008915">
    <property type="entry name" value="Peptidase_M50"/>
</dbReference>
<evidence type="ECO:0000313" key="10">
    <source>
        <dbReference type="Proteomes" id="UP000590442"/>
    </source>
</evidence>
<dbReference type="GO" id="GO:0006508">
    <property type="term" value="P:proteolysis"/>
    <property type="evidence" value="ECO:0007669"/>
    <property type="project" value="InterPro"/>
</dbReference>
<reference evidence="9 10" key="1">
    <citation type="submission" date="2020-03" db="EMBL/GenBank/DDBJ databases">
        <title>Genomic Encyclopedia of Type Strains, Phase IV (KMG-IV): sequencing the most valuable type-strain genomes for metagenomic binning, comparative biology and taxonomic classification.</title>
        <authorList>
            <person name="Goeker M."/>
        </authorList>
    </citation>
    <scope>NUCLEOTIDE SEQUENCE [LARGE SCALE GENOMIC DNA]</scope>
    <source>
        <strain evidence="9 10">DSM 29762</strain>
    </source>
</reference>
<feature type="domain" description="Peptidase M50" evidence="8">
    <location>
        <begin position="12"/>
        <end position="209"/>
    </location>
</feature>
<dbReference type="EMBL" id="JAATJJ010000002">
    <property type="protein sequence ID" value="NJB72322.1"/>
    <property type="molecule type" value="Genomic_DNA"/>
</dbReference>
<dbReference type="CDD" id="cd05709">
    <property type="entry name" value="S2P-M50"/>
    <property type="match status" value="1"/>
</dbReference>
<evidence type="ECO:0000256" key="5">
    <source>
        <dbReference type="ARBA" id="ARBA00022989"/>
    </source>
</evidence>
<evidence type="ECO:0000259" key="8">
    <source>
        <dbReference type="Pfam" id="PF02163"/>
    </source>
</evidence>
<keyword evidence="10" id="KW-1185">Reference proteome</keyword>
<name>A0A846R052_9FLAO</name>
<gene>
    <name evidence="9" type="ORF">GGR42_002813</name>
</gene>
<keyword evidence="4 7" id="KW-0812">Transmembrane</keyword>
<evidence type="ECO:0000256" key="1">
    <source>
        <dbReference type="ARBA" id="ARBA00001947"/>
    </source>
</evidence>
<feature type="transmembrane region" description="Helical" evidence="7">
    <location>
        <begin position="6"/>
        <end position="29"/>
    </location>
</feature>
<organism evidence="9 10">
    <name type="scientific">Saonia flava</name>
    <dbReference type="NCBI Taxonomy" id="523696"/>
    <lineage>
        <taxon>Bacteria</taxon>
        <taxon>Pseudomonadati</taxon>
        <taxon>Bacteroidota</taxon>
        <taxon>Flavobacteriia</taxon>
        <taxon>Flavobacteriales</taxon>
        <taxon>Flavobacteriaceae</taxon>
        <taxon>Saonia</taxon>
    </lineage>
</organism>
<keyword evidence="5 7" id="KW-1133">Transmembrane helix</keyword>
<proteinExistence type="inferred from homology"/>
<feature type="transmembrane region" description="Helical" evidence="7">
    <location>
        <begin position="113"/>
        <end position="135"/>
    </location>
</feature>